<evidence type="ECO:0000256" key="1">
    <source>
        <dbReference type="ARBA" id="ARBA00022723"/>
    </source>
</evidence>
<proteinExistence type="predicted"/>
<feature type="signal peptide" evidence="3">
    <location>
        <begin position="1"/>
        <end position="25"/>
    </location>
</feature>
<dbReference type="SUPFAM" id="SSF55008">
    <property type="entry name" value="HMA, heavy metal-associated domain"/>
    <property type="match status" value="2"/>
</dbReference>
<feature type="region of interest" description="Disordered" evidence="2">
    <location>
        <begin position="208"/>
        <end position="235"/>
    </location>
</feature>
<feature type="domain" description="HMA" evidence="4">
    <location>
        <begin position="128"/>
        <end position="195"/>
    </location>
</feature>
<keyword evidence="1" id="KW-0479">Metal-binding</keyword>
<evidence type="ECO:0000259" key="4">
    <source>
        <dbReference type="PROSITE" id="PS50846"/>
    </source>
</evidence>
<dbReference type="Proteomes" id="UP000316426">
    <property type="component" value="Chromosome"/>
</dbReference>
<evidence type="ECO:0000313" key="5">
    <source>
        <dbReference type="EMBL" id="QDV73742.1"/>
    </source>
</evidence>
<evidence type="ECO:0000313" key="6">
    <source>
        <dbReference type="Proteomes" id="UP000316426"/>
    </source>
</evidence>
<dbReference type="Pfam" id="PF00403">
    <property type="entry name" value="HMA"/>
    <property type="match status" value="2"/>
</dbReference>
<gene>
    <name evidence="5" type="ORF">Spa11_19410</name>
</gene>
<keyword evidence="3" id="KW-0732">Signal</keyword>
<dbReference type="InterPro" id="IPR006121">
    <property type="entry name" value="HMA_dom"/>
</dbReference>
<keyword evidence="6" id="KW-1185">Reference proteome</keyword>
<organism evidence="5 6">
    <name type="scientific">Botrimarina mediterranea</name>
    <dbReference type="NCBI Taxonomy" id="2528022"/>
    <lineage>
        <taxon>Bacteria</taxon>
        <taxon>Pseudomonadati</taxon>
        <taxon>Planctomycetota</taxon>
        <taxon>Planctomycetia</taxon>
        <taxon>Pirellulales</taxon>
        <taxon>Lacipirellulaceae</taxon>
        <taxon>Botrimarina</taxon>
    </lineage>
</organism>
<dbReference type="CDD" id="cd00371">
    <property type="entry name" value="HMA"/>
    <property type="match status" value="2"/>
</dbReference>
<feature type="chain" id="PRO_5022044149" evidence="3">
    <location>
        <begin position="26"/>
        <end position="235"/>
    </location>
</feature>
<feature type="compositionally biased region" description="Polar residues" evidence="2">
    <location>
        <begin position="219"/>
        <end position="235"/>
    </location>
</feature>
<dbReference type="PROSITE" id="PS51257">
    <property type="entry name" value="PROKAR_LIPOPROTEIN"/>
    <property type="match status" value="1"/>
</dbReference>
<feature type="domain" description="HMA" evidence="4">
    <location>
        <begin position="32"/>
        <end position="96"/>
    </location>
</feature>
<dbReference type="InterPro" id="IPR036163">
    <property type="entry name" value="HMA_dom_sf"/>
</dbReference>
<dbReference type="AlphaFoldDB" id="A0A518K7G9"/>
<evidence type="ECO:0000256" key="3">
    <source>
        <dbReference type="SAM" id="SignalP"/>
    </source>
</evidence>
<dbReference type="PANTHER" id="PTHR22814:SF336">
    <property type="entry name" value="HEAVY METAL-ASSOCIATED ISOPRENYLATED PLANT PROTEIN 23"/>
    <property type="match status" value="1"/>
</dbReference>
<dbReference type="GO" id="GO:0046872">
    <property type="term" value="F:metal ion binding"/>
    <property type="evidence" value="ECO:0007669"/>
    <property type="project" value="UniProtKB-KW"/>
</dbReference>
<dbReference type="KEGG" id="bmei:Spa11_19410"/>
<dbReference type="Gene3D" id="3.30.70.100">
    <property type="match status" value="2"/>
</dbReference>
<dbReference type="PROSITE" id="PS50846">
    <property type="entry name" value="HMA_2"/>
    <property type="match status" value="2"/>
</dbReference>
<sequence precursor="true">MRTKCNFLFAAVMSCLVGPTTTALAANPAPAQQVQIVAEKMCCQGCARKVTAQLYAARGVQSVSVDMPTHTLTVTLPQPSAVALGSLWDAAEKGDGGPTTMVIGDATFSFSRAESSANENDPSRAAAAPMTIAIDNLHCKGCAQKIAAQLYATKGVNKVSVDMQQGLLHVEAGPDSRLSPWALVDAVFKAGERPLSVTGKQGELSIAWATPAAPKTDDPNTQANLSQPNAQGIQR</sequence>
<dbReference type="PANTHER" id="PTHR22814">
    <property type="entry name" value="COPPER TRANSPORT PROTEIN ATOX1-RELATED"/>
    <property type="match status" value="1"/>
</dbReference>
<reference evidence="5 6" key="1">
    <citation type="submission" date="2019-02" db="EMBL/GenBank/DDBJ databases">
        <title>Deep-cultivation of Planctomycetes and their phenomic and genomic characterization uncovers novel biology.</title>
        <authorList>
            <person name="Wiegand S."/>
            <person name="Jogler M."/>
            <person name="Boedeker C."/>
            <person name="Pinto D."/>
            <person name="Vollmers J."/>
            <person name="Rivas-Marin E."/>
            <person name="Kohn T."/>
            <person name="Peeters S.H."/>
            <person name="Heuer A."/>
            <person name="Rast P."/>
            <person name="Oberbeckmann S."/>
            <person name="Bunk B."/>
            <person name="Jeske O."/>
            <person name="Meyerdierks A."/>
            <person name="Storesund J.E."/>
            <person name="Kallscheuer N."/>
            <person name="Luecker S."/>
            <person name="Lage O.M."/>
            <person name="Pohl T."/>
            <person name="Merkel B.J."/>
            <person name="Hornburger P."/>
            <person name="Mueller R.-W."/>
            <person name="Bruemmer F."/>
            <person name="Labrenz M."/>
            <person name="Spormann A.M."/>
            <person name="Op den Camp H."/>
            <person name="Overmann J."/>
            <person name="Amann R."/>
            <person name="Jetten M.S.M."/>
            <person name="Mascher T."/>
            <person name="Medema M.H."/>
            <person name="Devos D.P."/>
            <person name="Kaster A.-K."/>
            <person name="Ovreas L."/>
            <person name="Rohde M."/>
            <person name="Galperin M.Y."/>
            <person name="Jogler C."/>
        </authorList>
    </citation>
    <scope>NUCLEOTIDE SEQUENCE [LARGE SCALE GENOMIC DNA]</scope>
    <source>
        <strain evidence="5 6">Spa11</strain>
    </source>
</reference>
<dbReference type="EMBL" id="CP036349">
    <property type="protein sequence ID" value="QDV73742.1"/>
    <property type="molecule type" value="Genomic_DNA"/>
</dbReference>
<protein>
    <submittedName>
        <fullName evidence="5">Zinc/cadmium/mercury/lead-transporting ATPase</fullName>
    </submittedName>
</protein>
<name>A0A518K7G9_9BACT</name>
<evidence type="ECO:0000256" key="2">
    <source>
        <dbReference type="SAM" id="MobiDB-lite"/>
    </source>
</evidence>
<accession>A0A518K7G9</accession>